<keyword evidence="4" id="KW-0378">Hydrolase</keyword>
<feature type="domain" description="Carboxylesterase type B" evidence="3">
    <location>
        <begin position="74"/>
        <end position="583"/>
    </location>
</feature>
<feature type="signal peptide" evidence="2">
    <location>
        <begin position="1"/>
        <end position="20"/>
    </location>
</feature>
<feature type="chain" id="PRO_5025565257" evidence="2">
    <location>
        <begin position="21"/>
        <end position="629"/>
    </location>
</feature>
<accession>A0A6A6ZZD2</accession>
<dbReference type="InterPro" id="IPR002018">
    <property type="entry name" value="CarbesteraseB"/>
</dbReference>
<dbReference type="GO" id="GO:0016787">
    <property type="term" value="F:hydrolase activity"/>
    <property type="evidence" value="ECO:0007669"/>
    <property type="project" value="UniProtKB-KW"/>
</dbReference>
<sequence length="629" mass="70606">MKYASFACAILSAFLFASTASRVHLELVLDLDAGHLHRPKGVHDDSKIDQEYHSKPQSTGPEDYLVDLGYEKHRGFQTHSGKYLNFSNIPYAEPPTGDFRWAWATPPGERDEFNNGSRRAICPQFRAGWMPAAEDFVTDVLLENVLDNKWDVPISPGDYERFKRKPEVHQDSSEDCLLLDVMVPKKVWERRDGGGPLKAAVLVWIHGGGFVTGSKDQYGSPEHLLDAATQTHDADSIIFVSINYRLGAFGWLGGQAAWEDDILPNVGLKDQELAIQWVNDNIYLFGGDGSRITLMGEGSGAASIMHHITSRSSSKPRFKSAIIQSPAFVPSPNKTTASETYLQFRSLTGAENFDELVKVDTEILMQANAEITFNSSYGMFNFGPTVDDLLVRKLPAIELGNGDHIGNIGLMIGHTKYSGLLFTPPWVRTDAHLRKHIRTMYPGTPEAFLDEVQKRYPITDSATAREKVFQATKFLDDIAIHCNTYYLTKAMLKFPFPVYRYVYNVAPAYIGNDLPYTFFPYPTKPKRNEGLANFWQGSIANFTLYFDPNDEESAFWPQYTEKERKVLDIGRQRNVASPSFELSVGEDLVDAERCEFWRGAPYFKEEDGEDRVGGGFGGVGGVGQERMEM</sequence>
<dbReference type="Proteomes" id="UP000799424">
    <property type="component" value="Unassembled WGS sequence"/>
</dbReference>
<proteinExistence type="predicted"/>
<gene>
    <name evidence="4" type="ORF">CC86DRAFT_455916</name>
</gene>
<keyword evidence="5" id="KW-1185">Reference proteome</keyword>
<dbReference type="InterPro" id="IPR050309">
    <property type="entry name" value="Type-B_Carboxylest/Lipase"/>
</dbReference>
<dbReference type="SUPFAM" id="SSF53474">
    <property type="entry name" value="alpha/beta-Hydrolases"/>
    <property type="match status" value="1"/>
</dbReference>
<dbReference type="Pfam" id="PF00135">
    <property type="entry name" value="COesterase"/>
    <property type="match status" value="1"/>
</dbReference>
<evidence type="ECO:0000256" key="1">
    <source>
        <dbReference type="SAM" id="MobiDB-lite"/>
    </source>
</evidence>
<protein>
    <submittedName>
        <fullName evidence="4">Alpha/beta-hydrolase</fullName>
    </submittedName>
</protein>
<evidence type="ECO:0000313" key="4">
    <source>
        <dbReference type="EMBL" id="KAF2826422.1"/>
    </source>
</evidence>
<reference evidence="4" key="1">
    <citation type="journal article" date="2020" name="Stud. Mycol.">
        <title>101 Dothideomycetes genomes: a test case for predicting lifestyles and emergence of pathogens.</title>
        <authorList>
            <person name="Haridas S."/>
            <person name="Albert R."/>
            <person name="Binder M."/>
            <person name="Bloem J."/>
            <person name="Labutti K."/>
            <person name="Salamov A."/>
            <person name="Andreopoulos B."/>
            <person name="Baker S."/>
            <person name="Barry K."/>
            <person name="Bills G."/>
            <person name="Bluhm B."/>
            <person name="Cannon C."/>
            <person name="Castanera R."/>
            <person name="Culley D."/>
            <person name="Daum C."/>
            <person name="Ezra D."/>
            <person name="Gonzalez J."/>
            <person name="Henrissat B."/>
            <person name="Kuo A."/>
            <person name="Liang C."/>
            <person name="Lipzen A."/>
            <person name="Lutzoni F."/>
            <person name="Magnuson J."/>
            <person name="Mondo S."/>
            <person name="Nolan M."/>
            <person name="Ohm R."/>
            <person name="Pangilinan J."/>
            <person name="Park H.-J."/>
            <person name="Ramirez L."/>
            <person name="Alfaro M."/>
            <person name="Sun H."/>
            <person name="Tritt A."/>
            <person name="Yoshinaga Y."/>
            <person name="Zwiers L.-H."/>
            <person name="Turgeon B."/>
            <person name="Goodwin S."/>
            <person name="Spatafora J."/>
            <person name="Crous P."/>
            <person name="Grigoriev I."/>
        </authorList>
    </citation>
    <scope>NUCLEOTIDE SEQUENCE</scope>
    <source>
        <strain evidence="4">CBS 113818</strain>
    </source>
</reference>
<keyword evidence="2" id="KW-0732">Signal</keyword>
<dbReference type="EMBL" id="MU006226">
    <property type="protein sequence ID" value="KAF2826422.1"/>
    <property type="molecule type" value="Genomic_DNA"/>
</dbReference>
<dbReference type="AlphaFoldDB" id="A0A6A6ZZD2"/>
<feature type="region of interest" description="Disordered" evidence="1">
    <location>
        <begin position="40"/>
        <end position="61"/>
    </location>
</feature>
<dbReference type="PANTHER" id="PTHR11559">
    <property type="entry name" value="CARBOXYLESTERASE"/>
    <property type="match status" value="1"/>
</dbReference>
<evidence type="ECO:0000313" key="5">
    <source>
        <dbReference type="Proteomes" id="UP000799424"/>
    </source>
</evidence>
<dbReference type="OrthoDB" id="408631at2759"/>
<organism evidence="4 5">
    <name type="scientific">Ophiobolus disseminans</name>
    <dbReference type="NCBI Taxonomy" id="1469910"/>
    <lineage>
        <taxon>Eukaryota</taxon>
        <taxon>Fungi</taxon>
        <taxon>Dikarya</taxon>
        <taxon>Ascomycota</taxon>
        <taxon>Pezizomycotina</taxon>
        <taxon>Dothideomycetes</taxon>
        <taxon>Pleosporomycetidae</taxon>
        <taxon>Pleosporales</taxon>
        <taxon>Pleosporineae</taxon>
        <taxon>Phaeosphaeriaceae</taxon>
        <taxon>Ophiobolus</taxon>
    </lineage>
</organism>
<feature type="compositionally biased region" description="Basic and acidic residues" evidence="1">
    <location>
        <begin position="40"/>
        <end position="54"/>
    </location>
</feature>
<dbReference type="Gene3D" id="3.40.50.1820">
    <property type="entry name" value="alpha/beta hydrolase"/>
    <property type="match status" value="1"/>
</dbReference>
<evidence type="ECO:0000256" key="2">
    <source>
        <dbReference type="SAM" id="SignalP"/>
    </source>
</evidence>
<name>A0A6A6ZZD2_9PLEO</name>
<dbReference type="InterPro" id="IPR029058">
    <property type="entry name" value="AB_hydrolase_fold"/>
</dbReference>
<evidence type="ECO:0000259" key="3">
    <source>
        <dbReference type="Pfam" id="PF00135"/>
    </source>
</evidence>